<dbReference type="Pfam" id="PF00106">
    <property type="entry name" value="adh_short"/>
    <property type="match status" value="1"/>
</dbReference>
<dbReference type="PRINTS" id="PR00080">
    <property type="entry name" value="SDRFAMILY"/>
</dbReference>
<proteinExistence type="inferred from homology"/>
<organism evidence="5 6">
    <name type="scientific">Rhizophagus irregularis (strain DAOM 197198w)</name>
    <name type="common">Glomus intraradices</name>
    <dbReference type="NCBI Taxonomy" id="1432141"/>
    <lineage>
        <taxon>Eukaryota</taxon>
        <taxon>Fungi</taxon>
        <taxon>Fungi incertae sedis</taxon>
        <taxon>Mucoromycota</taxon>
        <taxon>Glomeromycotina</taxon>
        <taxon>Glomeromycetes</taxon>
        <taxon>Glomerales</taxon>
        <taxon>Glomeraceae</taxon>
        <taxon>Rhizophagus</taxon>
    </lineage>
</organism>
<dbReference type="SUPFAM" id="SSF51735">
    <property type="entry name" value="NAD(P)-binding Rossmann-fold domains"/>
    <property type="match status" value="1"/>
</dbReference>
<evidence type="ECO:0000256" key="1">
    <source>
        <dbReference type="ARBA" id="ARBA00006484"/>
    </source>
</evidence>
<evidence type="ECO:0000313" key="6">
    <source>
        <dbReference type="Proteomes" id="UP000022910"/>
    </source>
</evidence>
<gene>
    <name evidence="5" type="ORF">RirG_233580</name>
</gene>
<comment type="caution">
    <text evidence="5">The sequence shown here is derived from an EMBL/GenBank/DDBJ whole genome shotgun (WGS) entry which is preliminary data.</text>
</comment>
<dbReference type="OMA" id="GAQTPVM"/>
<evidence type="ECO:0000313" key="5">
    <source>
        <dbReference type="EMBL" id="EXX54534.1"/>
    </source>
</evidence>
<dbReference type="PANTHER" id="PTHR43963">
    <property type="entry name" value="CARBONYL REDUCTASE 1-RELATED"/>
    <property type="match status" value="1"/>
</dbReference>
<dbReference type="HOGENOM" id="CLU_010194_9_0_1"/>
<dbReference type="PROSITE" id="PS00061">
    <property type="entry name" value="ADH_SHORT"/>
    <property type="match status" value="1"/>
</dbReference>
<dbReference type="EMBL" id="JEMT01028470">
    <property type="protein sequence ID" value="EXX54534.1"/>
    <property type="molecule type" value="Genomic_DNA"/>
</dbReference>
<keyword evidence="2" id="KW-0521">NADP</keyword>
<sequence length="293" mass="32674">MEPCVTKIALVTGANKGIGYAIVRNLALRYAQRSSDNPPLTIFLTARDPNRGQESLRKIKQELKSKQILKDENGNVDIKFLRMDLIDEQSIKDVKQILANENGLDILINNAAIASGIGEFDINVVRSTLATNFYGTLNLCNQLYPLIRPNGRLINISSSVGMLKTLSSPELQKEFSREDLDIDELIGLMKKFENDVENNQWIKEGWPSKAYSVSKVGLNAMTKIFARRADSEGKNILVHACCPGWVATDMGGPNAPRNIDQGAETPIYLALDENVVPETKNGEFWRNKQVVPW</sequence>
<dbReference type="Proteomes" id="UP000022910">
    <property type="component" value="Unassembled WGS sequence"/>
</dbReference>
<keyword evidence="3" id="KW-0560">Oxidoreductase</keyword>
<dbReference type="OrthoDB" id="9876299at2759"/>
<dbReference type="AlphaFoldDB" id="A0A015JHY1"/>
<dbReference type="STRING" id="1432141.A0A015JHY1"/>
<keyword evidence="6" id="KW-1185">Reference proteome</keyword>
<protein>
    <submittedName>
        <fullName evidence="5">Env9p</fullName>
    </submittedName>
</protein>
<accession>A0A015JHY1</accession>
<dbReference type="GO" id="GO:0016491">
    <property type="term" value="F:oxidoreductase activity"/>
    <property type="evidence" value="ECO:0007669"/>
    <property type="project" value="UniProtKB-KW"/>
</dbReference>
<dbReference type="InterPro" id="IPR020904">
    <property type="entry name" value="Sc_DH/Rdtase_CS"/>
</dbReference>
<evidence type="ECO:0000256" key="2">
    <source>
        <dbReference type="ARBA" id="ARBA00022857"/>
    </source>
</evidence>
<evidence type="ECO:0000256" key="4">
    <source>
        <dbReference type="RuleBase" id="RU000363"/>
    </source>
</evidence>
<dbReference type="PANTHER" id="PTHR43963:SF6">
    <property type="entry name" value="CHAIN DEHYDROGENASE FAMILY PROTEIN, PUTATIVE (AFU_ORTHOLOGUE AFUA_3G15350)-RELATED"/>
    <property type="match status" value="1"/>
</dbReference>
<reference evidence="5 6" key="1">
    <citation type="submission" date="2014-02" db="EMBL/GenBank/DDBJ databases">
        <title>Single nucleus genome sequencing reveals high similarity among nuclei of an endomycorrhizal fungus.</title>
        <authorList>
            <person name="Lin K."/>
            <person name="Geurts R."/>
            <person name="Zhang Z."/>
            <person name="Limpens E."/>
            <person name="Saunders D.G."/>
            <person name="Mu D."/>
            <person name="Pang E."/>
            <person name="Cao H."/>
            <person name="Cha H."/>
            <person name="Lin T."/>
            <person name="Zhou Q."/>
            <person name="Shang Y."/>
            <person name="Li Y."/>
            <person name="Ivanov S."/>
            <person name="Sharma T."/>
            <person name="Velzen R.V."/>
            <person name="Ruijter N.D."/>
            <person name="Aanen D.K."/>
            <person name="Win J."/>
            <person name="Kamoun S."/>
            <person name="Bisseling T."/>
            <person name="Huang S."/>
        </authorList>
    </citation>
    <scope>NUCLEOTIDE SEQUENCE [LARGE SCALE GENOMIC DNA]</scope>
    <source>
        <strain evidence="6">DAOM197198w</strain>
    </source>
</reference>
<comment type="similarity">
    <text evidence="1 4">Belongs to the short-chain dehydrogenases/reductases (SDR) family.</text>
</comment>
<evidence type="ECO:0000256" key="3">
    <source>
        <dbReference type="ARBA" id="ARBA00023002"/>
    </source>
</evidence>
<dbReference type="InterPro" id="IPR002347">
    <property type="entry name" value="SDR_fam"/>
</dbReference>
<dbReference type="PRINTS" id="PR00081">
    <property type="entry name" value="GDHRDH"/>
</dbReference>
<name>A0A015JHY1_RHIIW</name>
<dbReference type="InterPro" id="IPR036291">
    <property type="entry name" value="NAD(P)-bd_dom_sf"/>
</dbReference>
<dbReference type="Gene3D" id="3.40.50.720">
    <property type="entry name" value="NAD(P)-binding Rossmann-like Domain"/>
    <property type="match status" value="1"/>
</dbReference>